<name>C7SP47_9MOLL</name>
<dbReference type="PANTHER" id="PTHR45721:SF12">
    <property type="entry name" value="INTERMEDIATE FILAMENT PROTEIN IFA-1"/>
    <property type="match status" value="1"/>
</dbReference>
<proteinExistence type="evidence at transcript level"/>
<dbReference type="SMR" id="C7SP47"/>
<feature type="coiled-coil region" evidence="3">
    <location>
        <begin position="221"/>
        <end position="262"/>
    </location>
</feature>
<dbReference type="PANTHER" id="PTHR45721">
    <property type="entry name" value="LAMIN DM0-RELATED"/>
    <property type="match status" value="1"/>
</dbReference>
<dbReference type="GO" id="GO:0005200">
    <property type="term" value="F:structural constituent of cytoskeleton"/>
    <property type="evidence" value="ECO:0007669"/>
    <property type="project" value="TreeGrafter"/>
</dbReference>
<dbReference type="GO" id="GO:0051664">
    <property type="term" value="P:nuclear pore localization"/>
    <property type="evidence" value="ECO:0007669"/>
    <property type="project" value="TreeGrafter"/>
</dbReference>
<dbReference type="SUPFAM" id="SSF90257">
    <property type="entry name" value="Myosin rod fragments"/>
    <property type="match status" value="1"/>
</dbReference>
<feature type="domain" description="IF rod" evidence="4">
    <location>
        <begin position="1"/>
        <end position="267"/>
    </location>
</feature>
<sequence length="267" mass="31375">RRPVDLDKIKQMYESELNQARIVIDELSKDKANFDVKIVSLEDQLAWERSEREREANEKADLFDKYNRLSDHVGEVEGELVTLRGRVESLEGENKTLRETVRKYQDEINRLRSDLDAETLAHINESNQKQSLAEQLNFITGVYEAEIKELTDLANRDTTIEMRQFWKGEMGKAMRDIQTEFDARLELMREDMETKYSFQIRELRAGTQKDSFEVNHMRDELKKCRERLSDSNIKLADLSAKLAAMTEANRNLEEQLREAIREHEAES</sequence>
<dbReference type="Gene3D" id="1.20.5.1160">
    <property type="entry name" value="Vasodilator-stimulated phosphoprotein"/>
    <property type="match status" value="1"/>
</dbReference>
<evidence type="ECO:0000313" key="5">
    <source>
        <dbReference type="EMBL" id="ACU54984.1"/>
    </source>
</evidence>
<dbReference type="GO" id="GO:0006998">
    <property type="term" value="P:nuclear envelope organization"/>
    <property type="evidence" value="ECO:0007669"/>
    <property type="project" value="TreeGrafter"/>
</dbReference>
<dbReference type="InterPro" id="IPR039008">
    <property type="entry name" value="IF_rod_dom"/>
</dbReference>
<feature type="coiled-coil region" evidence="3">
    <location>
        <begin position="73"/>
        <end position="121"/>
    </location>
</feature>
<dbReference type="EMBL" id="FJ555366">
    <property type="protein sequence ID" value="ACU54984.1"/>
    <property type="molecule type" value="mRNA"/>
</dbReference>
<evidence type="ECO:0000256" key="2">
    <source>
        <dbReference type="ARBA" id="ARBA00023054"/>
    </source>
</evidence>
<dbReference type="GO" id="GO:0031507">
    <property type="term" value="P:heterochromatin formation"/>
    <property type="evidence" value="ECO:0007669"/>
    <property type="project" value="TreeGrafter"/>
</dbReference>
<evidence type="ECO:0000256" key="3">
    <source>
        <dbReference type="SAM" id="Coils"/>
    </source>
</evidence>
<protein>
    <submittedName>
        <fullName evidence="5">Intermediate filament</fullName>
    </submittedName>
</protein>
<dbReference type="AlphaFoldDB" id="C7SP47"/>
<dbReference type="GO" id="GO:0005652">
    <property type="term" value="C:nuclear lamina"/>
    <property type="evidence" value="ECO:0007669"/>
    <property type="project" value="TreeGrafter"/>
</dbReference>
<keyword evidence="2 3" id="KW-0175">Coiled coil</keyword>
<reference evidence="5" key="1">
    <citation type="journal article" date="2009" name="Mol. Biol. Evol.">
        <title>Bilaterian phylogeny: a broad sampling of 13 nuclear genes provides a new Lophotrochozoa phylogeny and supports a paraphyletic basal acoelomorpha.</title>
        <authorList>
            <person name="Paps J."/>
            <person name="Baguna J."/>
            <person name="Riutort M."/>
        </authorList>
    </citation>
    <scope>NUCLEOTIDE SEQUENCE</scope>
</reference>
<feature type="coiled-coil region" evidence="3">
    <location>
        <begin position="10"/>
        <end position="44"/>
    </location>
</feature>
<dbReference type="Pfam" id="PF00038">
    <property type="entry name" value="Filament"/>
    <property type="match status" value="1"/>
</dbReference>
<accession>C7SP47</accession>
<evidence type="ECO:0000256" key="1">
    <source>
        <dbReference type="ARBA" id="ARBA00022754"/>
    </source>
</evidence>
<dbReference type="GO" id="GO:0090435">
    <property type="term" value="P:protein localization to nuclear envelope"/>
    <property type="evidence" value="ECO:0007669"/>
    <property type="project" value="TreeGrafter"/>
</dbReference>
<dbReference type="GO" id="GO:0005882">
    <property type="term" value="C:intermediate filament"/>
    <property type="evidence" value="ECO:0007669"/>
    <property type="project" value="UniProtKB-KW"/>
</dbReference>
<dbReference type="PROSITE" id="PS51842">
    <property type="entry name" value="IF_ROD_2"/>
    <property type="match status" value="1"/>
</dbReference>
<feature type="non-terminal residue" evidence="5">
    <location>
        <position position="267"/>
    </location>
</feature>
<keyword evidence="1" id="KW-0403">Intermediate filament</keyword>
<organism evidence="5">
    <name type="scientific">Lepidochitona sp. MR-2009</name>
    <dbReference type="NCBI Taxonomy" id="662519"/>
    <lineage>
        <taxon>Eukaryota</taxon>
        <taxon>Metazoa</taxon>
        <taxon>Spiralia</taxon>
        <taxon>Lophotrochozoa</taxon>
        <taxon>Mollusca</taxon>
        <taxon>Polyplacophora</taxon>
        <taxon>Neoloricata</taxon>
        <taxon>Chitonida</taxon>
        <taxon>Acanthochitonina</taxon>
        <taxon>Tonicellidae</taxon>
        <taxon>Tonicellinae</taxon>
        <taxon>Lepidochitona</taxon>
    </lineage>
</organism>
<dbReference type="GO" id="GO:0007097">
    <property type="term" value="P:nuclear migration"/>
    <property type="evidence" value="ECO:0007669"/>
    <property type="project" value="TreeGrafter"/>
</dbReference>
<feature type="non-terminal residue" evidence="5">
    <location>
        <position position="1"/>
    </location>
</feature>
<evidence type="ECO:0000259" key="4">
    <source>
        <dbReference type="PROSITE" id="PS51842"/>
    </source>
</evidence>